<keyword evidence="1" id="KW-0812">Transmembrane</keyword>
<dbReference type="InterPro" id="IPR027417">
    <property type="entry name" value="P-loop_NTPase"/>
</dbReference>
<sequence>MTYKVIAICGIDGSGKTTQIKLLEKHLRRRGFRVKRLWFRWVAFLSYPFLALSRLLGYTKWKTISRSNVRYAERRFYMNRALASLWPYLLTWDAFIYSILKIKVRRILGYTILCDRFIPDIVVDLMCEIKDYRLVKRLVGRILLSLIPKDSKLIIIDVAESTAYSRKHDIPSINYLRERRRLYLALARALDIPIVNGEMEIVEVHINILRFLGLCDSKETCYNR</sequence>
<accession>A0A7J3YTB8</accession>
<comment type="caution">
    <text evidence="2">The sequence shown here is derived from an EMBL/GenBank/DDBJ whole genome shotgun (WGS) entry which is preliminary data.</text>
</comment>
<dbReference type="SUPFAM" id="SSF52540">
    <property type="entry name" value="P-loop containing nucleoside triphosphate hydrolases"/>
    <property type="match status" value="1"/>
</dbReference>
<proteinExistence type="predicted"/>
<keyword evidence="1" id="KW-1133">Transmembrane helix</keyword>
<gene>
    <name evidence="2" type="ORF">ENM70_00340</name>
</gene>
<name>A0A7J3YTB8_9CREN</name>
<keyword evidence="1" id="KW-0472">Membrane</keyword>
<evidence type="ECO:0000256" key="1">
    <source>
        <dbReference type="SAM" id="Phobius"/>
    </source>
</evidence>
<protein>
    <recommendedName>
        <fullName evidence="3">Thymidylate kinase</fullName>
    </recommendedName>
</protein>
<evidence type="ECO:0000313" key="2">
    <source>
        <dbReference type="EMBL" id="HHP92068.1"/>
    </source>
</evidence>
<dbReference type="EMBL" id="DRYU01000004">
    <property type="protein sequence ID" value="HHP92068.1"/>
    <property type="molecule type" value="Genomic_DNA"/>
</dbReference>
<reference evidence="2" key="1">
    <citation type="journal article" date="2020" name="mSystems">
        <title>Genome- and Community-Level Interaction Insights into Carbon Utilization and Element Cycling Functions of Hydrothermarchaeota in Hydrothermal Sediment.</title>
        <authorList>
            <person name="Zhou Z."/>
            <person name="Liu Y."/>
            <person name="Xu W."/>
            <person name="Pan J."/>
            <person name="Luo Z.H."/>
            <person name="Li M."/>
        </authorList>
    </citation>
    <scope>NUCLEOTIDE SEQUENCE [LARGE SCALE GENOMIC DNA]</scope>
    <source>
        <strain evidence="2">SpSt-1109</strain>
    </source>
</reference>
<dbReference type="Gene3D" id="3.40.50.300">
    <property type="entry name" value="P-loop containing nucleotide triphosphate hydrolases"/>
    <property type="match status" value="1"/>
</dbReference>
<evidence type="ECO:0008006" key="3">
    <source>
        <dbReference type="Google" id="ProtNLM"/>
    </source>
</evidence>
<feature type="transmembrane region" description="Helical" evidence="1">
    <location>
        <begin position="37"/>
        <end position="57"/>
    </location>
</feature>
<feature type="transmembrane region" description="Helical" evidence="1">
    <location>
        <begin position="77"/>
        <end position="100"/>
    </location>
</feature>
<dbReference type="AlphaFoldDB" id="A0A7J3YTB8"/>
<organism evidence="2">
    <name type="scientific">Ignisphaera aggregans</name>
    <dbReference type="NCBI Taxonomy" id="334771"/>
    <lineage>
        <taxon>Archaea</taxon>
        <taxon>Thermoproteota</taxon>
        <taxon>Thermoprotei</taxon>
        <taxon>Desulfurococcales</taxon>
        <taxon>Desulfurococcaceae</taxon>
        <taxon>Ignisphaera</taxon>
    </lineage>
</organism>